<evidence type="ECO:0000313" key="2">
    <source>
        <dbReference type="EMBL" id="KAF2314852.1"/>
    </source>
</evidence>
<sequence>MQAFRAAGGEDQESFYRAFSWELLEAALKTERKRLERIIKQNQDFITKASKEQIQSMSHREEGSGIWPFGGESSGPFNLLHKRPVQSNNYGQLLEVDHNDYHQLKDFDLTVSFANVSRVYIPLPVQSLSYPTPATKISIVVDGEGYFEMACPHVSSSSKRKKTSSPAGHPVLPLLQETIICKYSALRSIPKAKIGRNNVVKKMETEAKELAFGVPAREVEHVFGNQQDQWFFPGPRQHRKGGCADA</sequence>
<dbReference type="EMBL" id="JAAGAX010000005">
    <property type="protein sequence ID" value="KAF2314852.1"/>
    <property type="molecule type" value="Genomic_DNA"/>
</dbReference>
<evidence type="ECO:0000259" key="1">
    <source>
        <dbReference type="SMART" id="SM00835"/>
    </source>
</evidence>
<dbReference type="InterPro" id="IPR006045">
    <property type="entry name" value="Cupin_1"/>
</dbReference>
<dbReference type="InterPro" id="IPR050253">
    <property type="entry name" value="Seed_Storage-Functional"/>
</dbReference>
<feature type="domain" description="Cupin type-1" evidence="1">
    <location>
        <begin position="77"/>
        <end position="220"/>
    </location>
</feature>
<dbReference type="InterPro" id="IPR014710">
    <property type="entry name" value="RmlC-like_jellyroll"/>
</dbReference>
<evidence type="ECO:0000313" key="3">
    <source>
        <dbReference type="Proteomes" id="UP000467840"/>
    </source>
</evidence>
<dbReference type="Pfam" id="PF00190">
    <property type="entry name" value="Cupin_1"/>
    <property type="match status" value="1"/>
</dbReference>
<organism evidence="2 3">
    <name type="scientific">Hevea brasiliensis</name>
    <name type="common">Para rubber tree</name>
    <name type="synonym">Siphonia brasiliensis</name>
    <dbReference type="NCBI Taxonomy" id="3981"/>
    <lineage>
        <taxon>Eukaryota</taxon>
        <taxon>Viridiplantae</taxon>
        <taxon>Streptophyta</taxon>
        <taxon>Embryophyta</taxon>
        <taxon>Tracheophyta</taxon>
        <taxon>Spermatophyta</taxon>
        <taxon>Magnoliopsida</taxon>
        <taxon>eudicotyledons</taxon>
        <taxon>Gunneridae</taxon>
        <taxon>Pentapetalae</taxon>
        <taxon>rosids</taxon>
        <taxon>fabids</taxon>
        <taxon>Malpighiales</taxon>
        <taxon>Euphorbiaceae</taxon>
        <taxon>Crotonoideae</taxon>
        <taxon>Micrandreae</taxon>
        <taxon>Hevea</taxon>
    </lineage>
</organism>
<protein>
    <recommendedName>
        <fullName evidence="1">Cupin type-1 domain-containing protein</fullName>
    </recommendedName>
</protein>
<reference evidence="2 3" key="1">
    <citation type="journal article" date="2020" name="Mol. Plant">
        <title>The Chromosome-Based Rubber Tree Genome Provides New Insights into Spurge Genome Evolution and Rubber Biosynthesis.</title>
        <authorList>
            <person name="Liu J."/>
            <person name="Shi C."/>
            <person name="Shi C.C."/>
            <person name="Li W."/>
            <person name="Zhang Q.J."/>
            <person name="Zhang Y."/>
            <person name="Li K."/>
            <person name="Lu H.F."/>
            <person name="Shi C."/>
            <person name="Zhu S.T."/>
            <person name="Xiao Z.Y."/>
            <person name="Nan H."/>
            <person name="Yue Y."/>
            <person name="Zhu X.G."/>
            <person name="Wu Y."/>
            <person name="Hong X.N."/>
            <person name="Fan G.Y."/>
            <person name="Tong Y."/>
            <person name="Zhang D."/>
            <person name="Mao C.L."/>
            <person name="Liu Y.L."/>
            <person name="Hao S.J."/>
            <person name="Liu W.Q."/>
            <person name="Lv M.Q."/>
            <person name="Zhang H.B."/>
            <person name="Liu Y."/>
            <person name="Hu-Tang G.R."/>
            <person name="Wang J.P."/>
            <person name="Wang J.H."/>
            <person name="Sun Y.H."/>
            <person name="Ni S.B."/>
            <person name="Chen W.B."/>
            <person name="Zhang X.C."/>
            <person name="Jiao Y.N."/>
            <person name="Eichler E.E."/>
            <person name="Li G.H."/>
            <person name="Liu X."/>
            <person name="Gao L.Z."/>
        </authorList>
    </citation>
    <scope>NUCLEOTIDE SEQUENCE [LARGE SCALE GENOMIC DNA]</scope>
    <source>
        <strain evidence="3">cv. GT1</strain>
        <tissue evidence="2">Leaf</tissue>
    </source>
</reference>
<proteinExistence type="predicted"/>
<accession>A0A6A6MM59</accession>
<dbReference type="Gene3D" id="2.60.120.10">
    <property type="entry name" value="Jelly Rolls"/>
    <property type="match status" value="2"/>
</dbReference>
<dbReference type="Proteomes" id="UP000467840">
    <property type="component" value="Chromosome 15"/>
</dbReference>
<dbReference type="PANTHER" id="PTHR31189">
    <property type="entry name" value="OS03G0336100 PROTEIN-RELATED"/>
    <property type="match status" value="1"/>
</dbReference>
<dbReference type="PANTHER" id="PTHR31189:SF13">
    <property type="entry name" value="CUPINCIN"/>
    <property type="match status" value="1"/>
</dbReference>
<dbReference type="SMART" id="SM00835">
    <property type="entry name" value="Cupin_1"/>
    <property type="match status" value="1"/>
</dbReference>
<dbReference type="SUPFAM" id="SSF51182">
    <property type="entry name" value="RmlC-like cupins"/>
    <property type="match status" value="2"/>
</dbReference>
<keyword evidence="3" id="KW-1185">Reference proteome</keyword>
<dbReference type="Gene3D" id="2.60.120.1450">
    <property type="match status" value="1"/>
</dbReference>
<comment type="caution">
    <text evidence="2">The sequence shown here is derived from an EMBL/GenBank/DDBJ whole genome shotgun (WGS) entry which is preliminary data.</text>
</comment>
<dbReference type="AlphaFoldDB" id="A0A6A6MM59"/>
<gene>
    <name evidence="2" type="ORF">GH714_036930</name>
</gene>
<name>A0A6A6MM59_HEVBR</name>
<dbReference type="InterPro" id="IPR011051">
    <property type="entry name" value="RmlC_Cupin_sf"/>
</dbReference>
<dbReference type="CDD" id="cd02245">
    <property type="entry name" value="cupin_7S_vicilin-like_C"/>
    <property type="match status" value="1"/>
</dbReference>